<evidence type="ECO:0000256" key="5">
    <source>
        <dbReference type="ARBA" id="ARBA00022692"/>
    </source>
</evidence>
<dbReference type="PANTHER" id="PTHR12443:SF9">
    <property type="entry name" value="TRANSLOCATION PROTEIN SEC62"/>
    <property type="match status" value="1"/>
</dbReference>
<reference evidence="11" key="1">
    <citation type="submission" date="2025-08" db="UniProtKB">
        <authorList>
            <consortium name="Ensembl"/>
        </authorList>
    </citation>
    <scope>IDENTIFICATION</scope>
</reference>
<keyword evidence="9" id="KW-0811">Translocation</keyword>
<evidence type="ECO:0000256" key="9">
    <source>
        <dbReference type="ARBA" id="ARBA00023010"/>
    </source>
</evidence>
<evidence type="ECO:0000313" key="12">
    <source>
        <dbReference type="Proteomes" id="UP000694398"/>
    </source>
</evidence>
<keyword evidence="7" id="KW-0653">Protein transport</keyword>
<protein>
    <recommendedName>
        <fullName evidence="3">Translocation protein SEC62</fullName>
    </recommendedName>
</protein>
<comment type="subcellular location">
    <subcellularLocation>
        <location evidence="1">Endoplasmic reticulum membrane</location>
        <topology evidence="1">Multi-pass membrane protein</topology>
    </subcellularLocation>
</comment>
<evidence type="ECO:0000256" key="8">
    <source>
        <dbReference type="ARBA" id="ARBA00022989"/>
    </source>
</evidence>
<reference evidence="11" key="2">
    <citation type="submission" date="2025-09" db="UniProtKB">
        <authorList>
            <consortium name="Ensembl"/>
        </authorList>
    </citation>
    <scope>IDENTIFICATION</scope>
</reference>
<evidence type="ECO:0000256" key="1">
    <source>
        <dbReference type="ARBA" id="ARBA00004477"/>
    </source>
</evidence>
<dbReference type="GO" id="GO:0005789">
    <property type="term" value="C:endoplasmic reticulum membrane"/>
    <property type="evidence" value="ECO:0007669"/>
    <property type="project" value="UniProtKB-SubCell"/>
</dbReference>
<evidence type="ECO:0000256" key="10">
    <source>
        <dbReference type="ARBA" id="ARBA00023136"/>
    </source>
</evidence>
<evidence type="ECO:0000256" key="2">
    <source>
        <dbReference type="ARBA" id="ARBA00010604"/>
    </source>
</evidence>
<proteinExistence type="inferred from homology"/>
<keyword evidence="8" id="KW-1133">Transmembrane helix</keyword>
<sequence length="72" mass="8388">MVECRRHKKWIQEVGEPSKEEKAVAKYLRYKCPIKSMNMMGHQVDYFIASKAVDCLLDSKWVKAKKGEELAV</sequence>
<evidence type="ECO:0000256" key="3">
    <source>
        <dbReference type="ARBA" id="ARBA00021257"/>
    </source>
</evidence>
<keyword evidence="4" id="KW-0813">Transport</keyword>
<evidence type="ECO:0000256" key="4">
    <source>
        <dbReference type="ARBA" id="ARBA00022448"/>
    </source>
</evidence>
<evidence type="ECO:0000256" key="7">
    <source>
        <dbReference type="ARBA" id="ARBA00022927"/>
    </source>
</evidence>
<evidence type="ECO:0000256" key="6">
    <source>
        <dbReference type="ARBA" id="ARBA00022824"/>
    </source>
</evidence>
<keyword evidence="10" id="KW-0472">Membrane</keyword>
<dbReference type="AlphaFoldDB" id="A0A8C2VFE6"/>
<dbReference type="Proteomes" id="UP000694398">
    <property type="component" value="Unassembled WGS sequence"/>
</dbReference>
<keyword evidence="5" id="KW-0812">Transmembrane</keyword>
<organism evidence="11 12">
    <name type="scientific">Chinchilla lanigera</name>
    <name type="common">Long-tailed chinchilla</name>
    <name type="synonym">Chinchilla villidera</name>
    <dbReference type="NCBI Taxonomy" id="34839"/>
    <lineage>
        <taxon>Eukaryota</taxon>
        <taxon>Metazoa</taxon>
        <taxon>Chordata</taxon>
        <taxon>Craniata</taxon>
        <taxon>Vertebrata</taxon>
        <taxon>Euteleostomi</taxon>
        <taxon>Mammalia</taxon>
        <taxon>Eutheria</taxon>
        <taxon>Euarchontoglires</taxon>
        <taxon>Glires</taxon>
        <taxon>Rodentia</taxon>
        <taxon>Hystricomorpha</taxon>
        <taxon>Chinchillidae</taxon>
        <taxon>Chinchilla</taxon>
    </lineage>
</organism>
<evidence type="ECO:0000313" key="11">
    <source>
        <dbReference type="Ensembl" id="ENSCLAP00000014583.1"/>
    </source>
</evidence>
<dbReference type="PANTHER" id="PTHR12443">
    <property type="entry name" value="TRANSLOCATION PROTEIN SEC62"/>
    <property type="match status" value="1"/>
</dbReference>
<name>A0A8C2VFE6_CHILA</name>
<dbReference type="GO" id="GO:0031204">
    <property type="term" value="P:post-translational protein targeting to membrane, translocation"/>
    <property type="evidence" value="ECO:0007669"/>
    <property type="project" value="TreeGrafter"/>
</dbReference>
<dbReference type="InterPro" id="IPR004728">
    <property type="entry name" value="Sec62"/>
</dbReference>
<dbReference type="Ensembl" id="ENSCLAT00000014741.1">
    <property type="protein sequence ID" value="ENSCLAP00000014583.1"/>
    <property type="gene ID" value="ENSCLAG00000010066.1"/>
</dbReference>
<keyword evidence="6" id="KW-0256">Endoplasmic reticulum</keyword>
<accession>A0A8C2VFE6</accession>
<dbReference type="GeneTree" id="ENSGT00940000175480"/>
<keyword evidence="12" id="KW-1185">Reference proteome</keyword>
<dbReference type="OMA" id="MVECRRH"/>
<comment type="similarity">
    <text evidence="2">Belongs to the SEC62 family.</text>
</comment>